<dbReference type="AlphaFoldDB" id="A0A3E3ED97"/>
<dbReference type="RefSeq" id="WP_117581265.1">
    <property type="nucleotide sequence ID" value="NZ_QUSL01000010.1"/>
</dbReference>
<accession>A0A3E3ED97</accession>
<proteinExistence type="predicted"/>
<organism evidence="1 2">
    <name type="scientific">Thomasclavelia ramosa</name>
    <dbReference type="NCBI Taxonomy" id="1547"/>
    <lineage>
        <taxon>Bacteria</taxon>
        <taxon>Bacillati</taxon>
        <taxon>Bacillota</taxon>
        <taxon>Erysipelotrichia</taxon>
        <taxon>Erysipelotrichales</taxon>
        <taxon>Coprobacillaceae</taxon>
        <taxon>Thomasclavelia</taxon>
    </lineage>
</organism>
<dbReference type="EMBL" id="QUSL01000010">
    <property type="protein sequence ID" value="RGD85509.1"/>
    <property type="molecule type" value="Genomic_DNA"/>
</dbReference>
<comment type="caution">
    <text evidence="1">The sequence shown here is derived from an EMBL/GenBank/DDBJ whole genome shotgun (WGS) entry which is preliminary data.</text>
</comment>
<name>A0A3E3ED97_9FIRM</name>
<sequence length="81" mass="9303">MKKLKPLQPLGTKPENIVPERIVEGTLEKVLCFRPIRLAHSNPVYPEDSKLQEKICRNCGKRFYGIKDICVECQSKKHANP</sequence>
<gene>
    <name evidence="1" type="ORF">DXB93_08020</name>
</gene>
<dbReference type="Proteomes" id="UP000261032">
    <property type="component" value="Unassembled WGS sequence"/>
</dbReference>
<protein>
    <submittedName>
        <fullName evidence="1">Uncharacterized protein</fullName>
    </submittedName>
</protein>
<evidence type="ECO:0000313" key="1">
    <source>
        <dbReference type="EMBL" id="RGD85509.1"/>
    </source>
</evidence>
<reference evidence="1 2" key="1">
    <citation type="submission" date="2018-08" db="EMBL/GenBank/DDBJ databases">
        <title>A genome reference for cultivated species of the human gut microbiota.</title>
        <authorList>
            <person name="Zou Y."/>
            <person name="Xue W."/>
            <person name="Luo G."/>
        </authorList>
    </citation>
    <scope>NUCLEOTIDE SEQUENCE [LARGE SCALE GENOMIC DNA]</scope>
    <source>
        <strain evidence="1 2">OM06-4</strain>
    </source>
</reference>
<evidence type="ECO:0000313" key="2">
    <source>
        <dbReference type="Proteomes" id="UP000261032"/>
    </source>
</evidence>